<organism evidence="9 10">
    <name type="scientific">Saccharothrix saharensis</name>
    <dbReference type="NCBI Taxonomy" id="571190"/>
    <lineage>
        <taxon>Bacteria</taxon>
        <taxon>Bacillati</taxon>
        <taxon>Actinomycetota</taxon>
        <taxon>Actinomycetes</taxon>
        <taxon>Pseudonocardiales</taxon>
        <taxon>Pseudonocardiaceae</taxon>
        <taxon>Saccharothrix</taxon>
    </lineage>
</organism>
<evidence type="ECO:0000256" key="1">
    <source>
        <dbReference type="ARBA" id="ARBA00004141"/>
    </source>
</evidence>
<name>A0A543J583_9PSEU</name>
<evidence type="ECO:0000256" key="4">
    <source>
        <dbReference type="ARBA" id="ARBA00022989"/>
    </source>
</evidence>
<accession>A0A543J583</accession>
<feature type="transmembrane region" description="Helical" evidence="7">
    <location>
        <begin position="271"/>
        <end position="290"/>
    </location>
</feature>
<dbReference type="InterPro" id="IPR037185">
    <property type="entry name" value="EmrE-like"/>
</dbReference>
<feature type="transmembrane region" description="Helical" evidence="7">
    <location>
        <begin position="183"/>
        <end position="203"/>
    </location>
</feature>
<reference evidence="9 10" key="1">
    <citation type="submission" date="2019-06" db="EMBL/GenBank/DDBJ databases">
        <title>Sequencing the genomes of 1000 actinobacteria strains.</title>
        <authorList>
            <person name="Klenk H.-P."/>
        </authorList>
    </citation>
    <scope>NUCLEOTIDE SEQUENCE [LARGE SCALE GENOMIC DNA]</scope>
    <source>
        <strain evidence="9 10">DSM 45456</strain>
    </source>
</reference>
<evidence type="ECO:0000256" key="7">
    <source>
        <dbReference type="SAM" id="Phobius"/>
    </source>
</evidence>
<proteinExistence type="inferred from homology"/>
<feature type="transmembrane region" description="Helical" evidence="7">
    <location>
        <begin position="215"/>
        <end position="234"/>
    </location>
</feature>
<comment type="subcellular location">
    <subcellularLocation>
        <location evidence="1">Membrane</location>
        <topology evidence="1">Multi-pass membrane protein</topology>
    </subcellularLocation>
</comment>
<evidence type="ECO:0000256" key="2">
    <source>
        <dbReference type="ARBA" id="ARBA00007362"/>
    </source>
</evidence>
<dbReference type="PANTHER" id="PTHR32322">
    <property type="entry name" value="INNER MEMBRANE TRANSPORTER"/>
    <property type="match status" value="1"/>
</dbReference>
<dbReference type="SUPFAM" id="SSF103481">
    <property type="entry name" value="Multidrug resistance efflux transporter EmrE"/>
    <property type="match status" value="2"/>
</dbReference>
<feature type="domain" description="EamA" evidence="8">
    <location>
        <begin position="17"/>
        <end position="142"/>
    </location>
</feature>
<evidence type="ECO:0000259" key="8">
    <source>
        <dbReference type="Pfam" id="PF00892"/>
    </source>
</evidence>
<feature type="transmembrane region" description="Helical" evidence="7">
    <location>
        <begin position="35"/>
        <end position="56"/>
    </location>
</feature>
<feature type="transmembrane region" description="Helical" evidence="7">
    <location>
        <begin position="151"/>
        <end position="171"/>
    </location>
</feature>
<dbReference type="InterPro" id="IPR000620">
    <property type="entry name" value="EamA_dom"/>
</dbReference>
<comment type="caution">
    <text evidence="9">The sequence shown here is derived from an EMBL/GenBank/DDBJ whole genome shotgun (WGS) entry which is preliminary data.</text>
</comment>
<feature type="transmembrane region" description="Helical" evidence="7">
    <location>
        <begin position="128"/>
        <end position="145"/>
    </location>
</feature>
<keyword evidence="3 7" id="KW-0812">Transmembrane</keyword>
<dbReference type="AlphaFoldDB" id="A0A543J583"/>
<dbReference type="EMBL" id="VFPP01000001">
    <property type="protein sequence ID" value="TQM77986.1"/>
    <property type="molecule type" value="Genomic_DNA"/>
</dbReference>
<dbReference type="Proteomes" id="UP000316628">
    <property type="component" value="Unassembled WGS sequence"/>
</dbReference>
<keyword evidence="5 7" id="KW-0472">Membrane</keyword>
<evidence type="ECO:0000313" key="10">
    <source>
        <dbReference type="Proteomes" id="UP000316628"/>
    </source>
</evidence>
<comment type="similarity">
    <text evidence="2">Belongs to the EamA transporter family.</text>
</comment>
<feature type="transmembrane region" description="Helical" evidence="7">
    <location>
        <begin position="12"/>
        <end position="29"/>
    </location>
</feature>
<evidence type="ECO:0000313" key="9">
    <source>
        <dbReference type="EMBL" id="TQM77986.1"/>
    </source>
</evidence>
<evidence type="ECO:0000256" key="5">
    <source>
        <dbReference type="ARBA" id="ARBA00023136"/>
    </source>
</evidence>
<gene>
    <name evidence="9" type="ORF">FHX81_0235</name>
</gene>
<dbReference type="InterPro" id="IPR050638">
    <property type="entry name" value="AA-Vitamin_Transporters"/>
</dbReference>
<feature type="region of interest" description="Disordered" evidence="6">
    <location>
        <begin position="299"/>
        <end position="326"/>
    </location>
</feature>
<evidence type="ECO:0000256" key="3">
    <source>
        <dbReference type="ARBA" id="ARBA00022692"/>
    </source>
</evidence>
<feature type="transmembrane region" description="Helical" evidence="7">
    <location>
        <begin position="246"/>
        <end position="265"/>
    </location>
</feature>
<feature type="transmembrane region" description="Helical" evidence="7">
    <location>
        <begin position="96"/>
        <end position="116"/>
    </location>
</feature>
<feature type="transmembrane region" description="Helical" evidence="7">
    <location>
        <begin position="68"/>
        <end position="90"/>
    </location>
</feature>
<feature type="domain" description="EamA" evidence="8">
    <location>
        <begin position="155"/>
        <end position="286"/>
    </location>
</feature>
<keyword evidence="4 7" id="KW-1133">Transmembrane helix</keyword>
<dbReference type="GO" id="GO:0016020">
    <property type="term" value="C:membrane"/>
    <property type="evidence" value="ECO:0007669"/>
    <property type="project" value="UniProtKB-SubCell"/>
</dbReference>
<keyword evidence="10" id="KW-1185">Reference proteome</keyword>
<dbReference type="Pfam" id="PF00892">
    <property type="entry name" value="EamA"/>
    <property type="match status" value="2"/>
</dbReference>
<evidence type="ECO:0000256" key="6">
    <source>
        <dbReference type="SAM" id="MobiDB-lite"/>
    </source>
</evidence>
<protein>
    <submittedName>
        <fullName evidence="9">Drug/metabolite transporter (DMT)-like permease</fullName>
    </submittedName>
</protein>
<sequence>MGDGGPVIGRGVMRMGALALLWGSVFLWIELALTGLSPTSITVGRCALGAVTLLVMARVNGQRLPRRLWGRLVVAAFFCNALPFLLFAVGQQTVDSGVAGVLNATTPLFSLIIGFALGTDGPVTPVRVLGLLVGFAGVTLIFAPWEEAGLLSLSALALLGAAASYAVAFAYMGRKLVGHGGPVAVSAAQLLAATALSTLMIPLDRTPATPDVTAVVAVVVLGVFGTGFTFILNYRIIEDEGPTSAATVGYLLPVVSVGLGALVLGEPLTPRVVAGMAVVLAGVALTRLALARSAADKRPAERPGHYQLSVMSTEGNGPGGRSADHR</sequence>
<dbReference type="PANTHER" id="PTHR32322:SF9">
    <property type="entry name" value="AMINO-ACID METABOLITE EFFLUX PUMP-RELATED"/>
    <property type="match status" value="1"/>
</dbReference>